<dbReference type="SUPFAM" id="SSF109998">
    <property type="entry name" value="Triger factor/SurA peptide-binding domain-like"/>
    <property type="match status" value="1"/>
</dbReference>
<dbReference type="EMBL" id="CAKJTG010000002">
    <property type="protein sequence ID" value="CAG9606757.1"/>
    <property type="molecule type" value="Genomic_DNA"/>
</dbReference>
<organism evidence="2 3">
    <name type="scientific">Pseudoneobacillus rhizosphaerae</name>
    <dbReference type="NCBI Taxonomy" id="2880968"/>
    <lineage>
        <taxon>Bacteria</taxon>
        <taxon>Bacillati</taxon>
        <taxon>Bacillota</taxon>
        <taxon>Bacilli</taxon>
        <taxon>Bacillales</taxon>
        <taxon>Bacillaceae</taxon>
        <taxon>Pseudoneobacillus</taxon>
    </lineage>
</organism>
<dbReference type="InterPro" id="IPR032693">
    <property type="entry name" value="YtkA-like_dom"/>
</dbReference>
<dbReference type="RefSeq" id="WP_230495031.1">
    <property type="nucleotide sequence ID" value="NZ_CAKJTG010000002.1"/>
</dbReference>
<dbReference type="InterPro" id="IPR027304">
    <property type="entry name" value="Trigger_fact/SurA_dom_sf"/>
</dbReference>
<evidence type="ECO:0000313" key="3">
    <source>
        <dbReference type="Proteomes" id="UP000789845"/>
    </source>
</evidence>
<proteinExistence type="predicted"/>
<evidence type="ECO:0000313" key="2">
    <source>
        <dbReference type="EMBL" id="CAG9606757.1"/>
    </source>
</evidence>
<keyword evidence="3" id="KW-1185">Reference proteome</keyword>
<reference evidence="2" key="1">
    <citation type="submission" date="2021-10" db="EMBL/GenBank/DDBJ databases">
        <authorList>
            <person name="Criscuolo A."/>
        </authorList>
    </citation>
    <scope>NUCLEOTIDE SEQUENCE</scope>
    <source>
        <strain evidence="2">CIP111885</strain>
    </source>
</reference>
<accession>A0A9C7G768</accession>
<dbReference type="AlphaFoldDB" id="A0A9C7G768"/>
<name>A0A9C7G768_9BACI</name>
<feature type="domain" description="YtkA-like" evidence="1">
    <location>
        <begin position="23"/>
        <end position="99"/>
    </location>
</feature>
<dbReference type="Pfam" id="PF13115">
    <property type="entry name" value="YtkA"/>
    <property type="match status" value="1"/>
</dbReference>
<protein>
    <recommendedName>
        <fullName evidence="1">YtkA-like domain-containing protein</fullName>
    </recommendedName>
</protein>
<gene>
    <name evidence="2" type="ORF">NEOCIP111885_00445</name>
</gene>
<evidence type="ECO:0000259" key="1">
    <source>
        <dbReference type="Pfam" id="PF13115"/>
    </source>
</evidence>
<comment type="caution">
    <text evidence="2">The sequence shown here is derived from an EMBL/GenBank/DDBJ whole genome shotgun (WGS) entry which is preliminary data.</text>
</comment>
<sequence>MKNWLIISIIAVFALLTGCSSNENIEIEVTKPLTFSKDKEMPFEIKVTEDSKAVEGLEITAQISMVNMDHGTVDATFEEVEAGLYSANVKLSMAGDWEVVYTIDRDGKTFEKVNQYKVEKSAGVATINGELITTEDIEFYRFINKLHIAISRSEDEKRLSGKELEEANAYWDNQEKLNDNQNQLLTQIIRLRAMALLGQEKGHEATSDEVEKALETVRAQYSQHEIAQKMIKEYGVQRFWLTEEKQYQLIVLSQKVQGDLVAKVKEENPNVNDQEISFLAQKEYEELLVSQVNSLKVEIF</sequence>
<dbReference type="Proteomes" id="UP000789845">
    <property type="component" value="Unassembled WGS sequence"/>
</dbReference>
<dbReference type="PROSITE" id="PS51257">
    <property type="entry name" value="PROKAR_LIPOPROTEIN"/>
    <property type="match status" value="1"/>
</dbReference>